<dbReference type="Proteomes" id="UP000237347">
    <property type="component" value="Unassembled WGS sequence"/>
</dbReference>
<comment type="caution">
    <text evidence="1">The sequence shown here is derived from an EMBL/GenBank/DDBJ whole genome shotgun (WGS) entry which is preliminary data.</text>
</comment>
<evidence type="ECO:0000313" key="1">
    <source>
        <dbReference type="EMBL" id="KAK7832948.1"/>
    </source>
</evidence>
<proteinExistence type="predicted"/>
<sequence>MDARKSEVASQVEIVNDSQMFFEVTGPPTRGRVLGMGANVKSRDVYGPSSSSHVVNAIKWIA</sequence>
<gene>
    <name evidence="1" type="ORF">CFP56_026075</name>
</gene>
<keyword evidence="2" id="KW-1185">Reference proteome</keyword>
<evidence type="ECO:0000313" key="2">
    <source>
        <dbReference type="Proteomes" id="UP000237347"/>
    </source>
</evidence>
<organism evidence="1 2">
    <name type="scientific">Quercus suber</name>
    <name type="common">Cork oak</name>
    <dbReference type="NCBI Taxonomy" id="58331"/>
    <lineage>
        <taxon>Eukaryota</taxon>
        <taxon>Viridiplantae</taxon>
        <taxon>Streptophyta</taxon>
        <taxon>Embryophyta</taxon>
        <taxon>Tracheophyta</taxon>
        <taxon>Spermatophyta</taxon>
        <taxon>Magnoliopsida</taxon>
        <taxon>eudicotyledons</taxon>
        <taxon>Gunneridae</taxon>
        <taxon>Pentapetalae</taxon>
        <taxon>rosids</taxon>
        <taxon>fabids</taxon>
        <taxon>Fagales</taxon>
        <taxon>Fagaceae</taxon>
        <taxon>Quercus</taxon>
    </lineage>
</organism>
<dbReference type="AlphaFoldDB" id="A0AAW0K1Y3"/>
<dbReference type="EMBL" id="PKMF04000416">
    <property type="protein sequence ID" value="KAK7832948.1"/>
    <property type="molecule type" value="Genomic_DNA"/>
</dbReference>
<accession>A0AAW0K1Y3</accession>
<reference evidence="1 2" key="1">
    <citation type="journal article" date="2018" name="Sci. Data">
        <title>The draft genome sequence of cork oak.</title>
        <authorList>
            <person name="Ramos A.M."/>
            <person name="Usie A."/>
            <person name="Barbosa P."/>
            <person name="Barros P.M."/>
            <person name="Capote T."/>
            <person name="Chaves I."/>
            <person name="Simoes F."/>
            <person name="Abreu I."/>
            <person name="Carrasquinho I."/>
            <person name="Faro C."/>
            <person name="Guimaraes J.B."/>
            <person name="Mendonca D."/>
            <person name="Nobrega F."/>
            <person name="Rodrigues L."/>
            <person name="Saibo N.J.M."/>
            <person name="Varela M.C."/>
            <person name="Egas C."/>
            <person name="Matos J."/>
            <person name="Miguel C.M."/>
            <person name="Oliveira M.M."/>
            <person name="Ricardo C.P."/>
            <person name="Goncalves S."/>
        </authorList>
    </citation>
    <scope>NUCLEOTIDE SEQUENCE [LARGE SCALE GENOMIC DNA]</scope>
    <source>
        <strain evidence="2">cv. HL8</strain>
    </source>
</reference>
<protein>
    <submittedName>
        <fullName evidence="1">Uncharacterized protein</fullName>
    </submittedName>
</protein>
<name>A0AAW0K1Y3_QUESU</name>